<sequence>MDIGMRSRGGDLPLAWRCRRALRRHPQCLFAIALLVLLLLDMYHVGFLMPHITYHHYRRRWVRQYSAWDWKHVAAARTNLPRYQVPGNLTFPIWVLSLARSTERRDHVRAELAAAGVHDFEFVDALDGDGDLPEAEVQTYFTGERLAKFRARTPNARYKVACDLSHFRLMHRLLGTGLPMALVLEDDFAVPPASRPLLPALRARLGALPAGWDVLHLSLCDATPQAWAGPGVRLFSRGFCTLGTLYTRRAALRALRAAEVGLRNVDNLLLDLALTGALASYLADPPLVQPLPAARWPSEIDREPGAKDPF</sequence>
<dbReference type="InterPro" id="IPR002654">
    <property type="entry name" value="Glyco_trans_25"/>
</dbReference>
<dbReference type="EMBL" id="GDKF01008609">
    <property type="protein sequence ID" value="JAT70013.1"/>
    <property type="molecule type" value="Transcribed_RNA"/>
</dbReference>
<evidence type="ECO:0000259" key="2">
    <source>
        <dbReference type="Pfam" id="PF01755"/>
    </source>
</evidence>
<keyword evidence="1" id="KW-0472">Membrane</keyword>
<proteinExistence type="predicted"/>
<accession>A0A1D1ZTK0</accession>
<feature type="domain" description="Glycosyl transferase family 25" evidence="2">
    <location>
        <begin position="92"/>
        <end position="190"/>
    </location>
</feature>
<name>A0A1D1ZTK0_AUXPR</name>
<feature type="transmembrane region" description="Helical" evidence="1">
    <location>
        <begin position="29"/>
        <end position="49"/>
    </location>
</feature>
<protein>
    <recommendedName>
        <fullName evidence="2">Glycosyl transferase family 25 domain-containing protein</fullName>
    </recommendedName>
</protein>
<reference evidence="3" key="1">
    <citation type="submission" date="2015-08" db="EMBL/GenBank/DDBJ databases">
        <authorList>
            <person name="Babu N.S."/>
            <person name="Beckwith C.J."/>
            <person name="Beseler K.G."/>
            <person name="Brison A."/>
            <person name="Carone J.V."/>
            <person name="Caskin T.P."/>
            <person name="Diamond M."/>
            <person name="Durham M.E."/>
            <person name="Foxe J.M."/>
            <person name="Go M."/>
            <person name="Henderson B.A."/>
            <person name="Jones I.B."/>
            <person name="McGettigan J.A."/>
            <person name="Micheletti S.J."/>
            <person name="Nasrallah M.E."/>
            <person name="Ortiz D."/>
            <person name="Piller C.R."/>
            <person name="Privatt S.R."/>
            <person name="Schneider S.L."/>
            <person name="Sharp S."/>
            <person name="Smith T.C."/>
            <person name="Stanton J.D."/>
            <person name="Ullery H.E."/>
            <person name="Wilson R.J."/>
            <person name="Serrano M.G."/>
            <person name="Buck G."/>
            <person name="Lee V."/>
            <person name="Wang Y."/>
            <person name="Carvalho R."/>
            <person name="Voegtly L."/>
            <person name="Shi R."/>
            <person name="Duckworth R."/>
            <person name="Johnson A."/>
            <person name="Loviza R."/>
            <person name="Walstead R."/>
            <person name="Shah Z."/>
            <person name="Kiflezghi M."/>
            <person name="Wade K."/>
            <person name="Ball S.L."/>
            <person name="Bradley K.W."/>
            <person name="Asai D.J."/>
            <person name="Bowman C.A."/>
            <person name="Russell D.A."/>
            <person name="Pope W.H."/>
            <person name="Jacobs-Sera D."/>
            <person name="Hendrix R.W."/>
            <person name="Hatfull G.F."/>
        </authorList>
    </citation>
    <scope>NUCLEOTIDE SEQUENCE</scope>
</reference>
<gene>
    <name evidence="3" type="ORF">g.54773</name>
</gene>
<dbReference type="CDD" id="cd06532">
    <property type="entry name" value="Glyco_transf_25"/>
    <property type="match status" value="1"/>
</dbReference>
<evidence type="ECO:0000256" key="1">
    <source>
        <dbReference type="SAM" id="Phobius"/>
    </source>
</evidence>
<dbReference type="Pfam" id="PF01755">
    <property type="entry name" value="Glyco_transf_25"/>
    <property type="match status" value="1"/>
</dbReference>
<dbReference type="AlphaFoldDB" id="A0A1D1ZTK0"/>
<organism evidence="3">
    <name type="scientific">Auxenochlorella protothecoides</name>
    <name type="common">Green microalga</name>
    <name type="synonym">Chlorella protothecoides</name>
    <dbReference type="NCBI Taxonomy" id="3075"/>
    <lineage>
        <taxon>Eukaryota</taxon>
        <taxon>Viridiplantae</taxon>
        <taxon>Chlorophyta</taxon>
        <taxon>core chlorophytes</taxon>
        <taxon>Trebouxiophyceae</taxon>
        <taxon>Chlorellales</taxon>
        <taxon>Chlorellaceae</taxon>
        <taxon>Auxenochlorella</taxon>
    </lineage>
</organism>
<keyword evidence="1" id="KW-0812">Transmembrane</keyword>
<keyword evidence="1" id="KW-1133">Transmembrane helix</keyword>
<evidence type="ECO:0000313" key="3">
    <source>
        <dbReference type="EMBL" id="JAT70013.1"/>
    </source>
</evidence>